<comment type="caution">
    <text evidence="9">The sequence shown here is derived from an EMBL/GenBank/DDBJ whole genome shotgun (WGS) entry which is preliminary data.</text>
</comment>
<dbReference type="InterPro" id="IPR004846">
    <property type="entry name" value="T2SS/T3SS_dom"/>
</dbReference>
<evidence type="ECO:0000256" key="3">
    <source>
        <dbReference type="ARBA" id="ARBA00022729"/>
    </source>
</evidence>
<comment type="subcellular location">
    <subcellularLocation>
        <location evidence="1">Membrane</location>
    </subcellularLocation>
</comment>
<evidence type="ECO:0000256" key="1">
    <source>
        <dbReference type="ARBA" id="ARBA00004370"/>
    </source>
</evidence>
<name>A0A0C1H819_9BACT</name>
<feature type="region of interest" description="Disordered" evidence="6">
    <location>
        <begin position="508"/>
        <end position="543"/>
    </location>
</feature>
<keyword evidence="3" id="KW-0732">Signal</keyword>
<evidence type="ECO:0000256" key="4">
    <source>
        <dbReference type="ARBA" id="ARBA00023136"/>
    </source>
</evidence>
<dbReference type="InterPro" id="IPR050810">
    <property type="entry name" value="Bact_Secretion_Sys_Channel"/>
</dbReference>
<dbReference type="PRINTS" id="PR00811">
    <property type="entry name" value="BCTERIALGSPD"/>
</dbReference>
<accession>A0A0C1H819</accession>
<dbReference type="InterPro" id="IPR001775">
    <property type="entry name" value="GspD/PilQ"/>
</dbReference>
<feature type="region of interest" description="Disordered" evidence="6">
    <location>
        <begin position="155"/>
        <end position="252"/>
    </location>
</feature>
<feature type="compositionally biased region" description="Low complexity" evidence="6">
    <location>
        <begin position="169"/>
        <end position="179"/>
    </location>
</feature>
<sequence length="999" mass="109330">MGIYHQKFYQIEKFRFMKKFNTYYHSYLFKCWLVALAYQSGISSSLAASDEKYDEFAKSSSAYVNPSLNQGTGNIKIVKKKSFQNDSLKNIVGVTSNTKTAVGQVSSLHVSSSDELIDDLSHFLANDDKLLAQLTDGEQSSSLLNLNTPFDSNHIPLPVLTPSQYPKESPISQPSPSQIDLAPSASQPSQSIIDRPQGSVDLPDITQPPANPQKINENNPSILTSPRSANSSPAKTSINLETTPQTDVPSNGQSLKEISINFNNVSMIEYIRFISRISNKNFIFDDEDLQFNVTIVSEEPTSVENLMAALLQELRIRDLLLIEQGNNLIIHRNSRVRAPSRIVFSGTEPTTFETEIVTRVFRLNTLDPLKASEIIRPLLSEDALIEVLRDSNNLIITDLVTNVNKIAQLISTLDAPNSGVIVGQYVVRNAFVASLADLATKILQPIAQGNPFVLVPHSSTNSIFIVSNPFIVDKTLAILENLDINEGKTKILDLEKLRIQQEEATRLRYPPGTHPGAPDSSAVPEERDTSGVGTGGISPKGTPLRAGDTTGTLNIPGAPLNPNFLPGNEGRLGIFKENQEFLPGGISPNSRWAQDLPAGHIERTLFFIYKLRYRKGEQIVMALRRIGESLQMTGLANLDLIASINSSQWIESSNSLIFTGTVPALERIKELILEIDTPLRQVFIEMLILDTTITDSLTYGVDWGSRFGGGNTAGGQNFLGTGSGLVGSLTNAITNNPIVDTVLSGDGYTAGIIGRHLTHGGLHFSTIGALVKAIHSDTKINIIMNPKIVTEDNNTAEVFVGSTDRYKTQSIANDIGSVITNNFQFIDVGTTLRVTPLIGNNGIITLDIIQEVTNDGGNANPSVGNNPSVVDVNLVPVLSKSRTVTKVHVPDGFFVILSGMIQSTESRSVNRIPCLGGLPLIGGISKQKSNRDSKRNLMIFIRPLIVDTEEDLESVTKRQQDVCIEKSKFKRSWNYELDEAMDFLNLKLTDPDEIGRTVR</sequence>
<evidence type="ECO:0000313" key="10">
    <source>
        <dbReference type="Proteomes" id="UP000031465"/>
    </source>
</evidence>
<evidence type="ECO:0000259" key="7">
    <source>
        <dbReference type="Pfam" id="PF00263"/>
    </source>
</evidence>
<proteinExistence type="inferred from homology"/>
<reference evidence="9 10" key="1">
    <citation type="journal article" date="2014" name="Mol. Biol. Evol.">
        <title>Massive expansion of Ubiquitination-related gene families within the Chlamydiae.</title>
        <authorList>
            <person name="Domman D."/>
            <person name="Collingro A."/>
            <person name="Lagkouvardos I."/>
            <person name="Gehre L."/>
            <person name="Weinmaier T."/>
            <person name="Rattei T."/>
            <person name="Subtil A."/>
            <person name="Horn M."/>
        </authorList>
    </citation>
    <scope>NUCLEOTIDE SEQUENCE [LARGE SCALE GENOMIC DNA]</scope>
    <source>
        <strain evidence="9 10">EI2</strain>
    </source>
</reference>
<feature type="domain" description="Type II/III secretion system secretin-like" evidence="7">
    <location>
        <begin position="774"/>
        <end position="947"/>
    </location>
</feature>
<evidence type="ECO:0000256" key="5">
    <source>
        <dbReference type="RuleBase" id="RU004003"/>
    </source>
</evidence>
<dbReference type="PANTHER" id="PTHR30332:SF24">
    <property type="entry name" value="SECRETIN GSPD-RELATED"/>
    <property type="match status" value="1"/>
</dbReference>
<comment type="similarity">
    <text evidence="5">Belongs to the bacterial secretin family.</text>
</comment>
<dbReference type="GO" id="GO:0009306">
    <property type="term" value="P:protein secretion"/>
    <property type="evidence" value="ECO:0007669"/>
    <property type="project" value="InterPro"/>
</dbReference>
<protein>
    <submittedName>
        <fullName evidence="9">Putative component D of type II secretion pathway</fullName>
    </submittedName>
</protein>
<dbReference type="Proteomes" id="UP000031465">
    <property type="component" value="Unassembled WGS sequence"/>
</dbReference>
<dbReference type="InterPro" id="IPR038591">
    <property type="entry name" value="NolW-like_sf"/>
</dbReference>
<evidence type="ECO:0000259" key="8">
    <source>
        <dbReference type="Pfam" id="PF21305"/>
    </source>
</evidence>
<dbReference type="EMBL" id="JSAN01000120">
    <property type="protein sequence ID" value="KIC71043.1"/>
    <property type="molecule type" value="Genomic_DNA"/>
</dbReference>
<dbReference type="Pfam" id="PF21305">
    <property type="entry name" value="type_II_gspD_N0"/>
    <property type="match status" value="1"/>
</dbReference>
<dbReference type="PATRIC" id="fig|362787.3.peg.1759"/>
<feature type="domain" description="GspD-like N0" evidence="8">
    <location>
        <begin position="260"/>
        <end position="328"/>
    </location>
</feature>
<dbReference type="Pfam" id="PF00263">
    <property type="entry name" value="Secretin"/>
    <property type="match status" value="1"/>
</dbReference>
<gene>
    <name evidence="9" type="primary">gspD</name>
    <name evidence="9" type="ORF">DB44_EW00150</name>
</gene>
<feature type="compositionally biased region" description="Polar residues" evidence="6">
    <location>
        <begin position="213"/>
        <end position="252"/>
    </location>
</feature>
<organism evidence="9 10">
    <name type="scientific">Candidatus Protochlamydia amoebophila</name>
    <dbReference type="NCBI Taxonomy" id="362787"/>
    <lineage>
        <taxon>Bacteria</taxon>
        <taxon>Pseudomonadati</taxon>
        <taxon>Chlamydiota</taxon>
        <taxon>Chlamydiia</taxon>
        <taxon>Parachlamydiales</taxon>
        <taxon>Parachlamydiaceae</taxon>
        <taxon>Candidatus Protochlamydia</taxon>
    </lineage>
</organism>
<dbReference type="AlphaFoldDB" id="A0A0C1H819"/>
<evidence type="ECO:0000256" key="2">
    <source>
        <dbReference type="ARBA" id="ARBA00022692"/>
    </source>
</evidence>
<keyword evidence="2" id="KW-0812">Transmembrane</keyword>
<keyword evidence="4" id="KW-0472">Membrane</keyword>
<dbReference type="Gene3D" id="3.30.1370.120">
    <property type="match status" value="2"/>
</dbReference>
<dbReference type="GO" id="GO:0015627">
    <property type="term" value="C:type II protein secretion system complex"/>
    <property type="evidence" value="ECO:0007669"/>
    <property type="project" value="TreeGrafter"/>
</dbReference>
<dbReference type="PANTHER" id="PTHR30332">
    <property type="entry name" value="PROBABLE GENERAL SECRETION PATHWAY PROTEIN D"/>
    <property type="match status" value="1"/>
</dbReference>
<dbReference type="InterPro" id="IPR049371">
    <property type="entry name" value="GspD-like_N0"/>
</dbReference>
<evidence type="ECO:0000256" key="6">
    <source>
        <dbReference type="SAM" id="MobiDB-lite"/>
    </source>
</evidence>
<evidence type="ECO:0000313" key="9">
    <source>
        <dbReference type="EMBL" id="KIC71043.1"/>
    </source>
</evidence>
<dbReference type="GO" id="GO:0016020">
    <property type="term" value="C:membrane"/>
    <property type="evidence" value="ECO:0007669"/>
    <property type="project" value="UniProtKB-SubCell"/>
</dbReference>